<dbReference type="EnsemblBacteria" id="CAD77965">
    <property type="protein sequence ID" value="CAD77965"/>
    <property type="gene ID" value="RB13139"/>
</dbReference>
<evidence type="ECO:0000256" key="1">
    <source>
        <dbReference type="ARBA" id="ARBA00023015"/>
    </source>
</evidence>
<dbReference type="CDD" id="cd01543">
    <property type="entry name" value="PBP1_XylR"/>
    <property type="match status" value="1"/>
</dbReference>
<dbReference type="AlphaFoldDB" id="Q7UHK5"/>
<dbReference type="InParanoid" id="Q7UHK5"/>
<dbReference type="InterPro" id="IPR018062">
    <property type="entry name" value="HTH_AraC-typ_CS"/>
</dbReference>
<feature type="domain" description="HTH araC/xylS-type" evidence="4">
    <location>
        <begin position="314"/>
        <end position="412"/>
    </location>
</feature>
<dbReference type="Gene3D" id="3.40.50.2300">
    <property type="match status" value="2"/>
</dbReference>
<dbReference type="PATRIC" id="fig|243090.15.peg.6363"/>
<accession>Q7UHK5</accession>
<dbReference type="eggNOG" id="COG4977">
    <property type="taxonomic scope" value="Bacteria"/>
</dbReference>
<sequence length="416" mass="46428">MRSPFRPCADTHFCYANAHQKNLGPPLGSRPVTTTPRPRHVGILVETDDSWGRNVVEAICRFGHSSDWTVLISPRDSQGRLRLPKVWNGDGIIASLRTASSVRHVKSLNLPVVDVGIMIPKCDWFARVATDDAARAKMAFEHLRERGLTHFACYAPPIGRYSDVRSAAFVHAVTEGGYECAMYEAPHDDSAGWLTNYSNVRRWLSTLPRPLGIFAADPYPARQLVEICSADSIRIPDELSVLSGDDDELLCNVATPQISAVELASHQIGETASRMLAKMMSGSATPKRERLIPPLQVRGRHSTDILAIPDNEIAEILRYIRDKARDGITVTDLLNEFPISRRRLEQRFRAELNRSPAEEIRRVRMSHVARLLLDSDKPISTIAYESGFATGASLSQAFRQHFGTTPGEYRRQNHAT</sequence>
<dbReference type="InterPro" id="IPR046335">
    <property type="entry name" value="LacI/GalR-like_sensor"/>
</dbReference>
<reference evidence="5 6" key="1">
    <citation type="journal article" date="2003" name="Proc. Natl. Acad. Sci. U.S.A.">
        <title>Complete genome sequence of the marine planctomycete Pirellula sp. strain 1.</title>
        <authorList>
            <person name="Gloeckner F.O."/>
            <person name="Kube M."/>
            <person name="Bauer M."/>
            <person name="Teeling H."/>
            <person name="Lombardot T."/>
            <person name="Ludwig W."/>
            <person name="Gade D."/>
            <person name="Beck A."/>
            <person name="Borzym K."/>
            <person name="Heitmann K."/>
            <person name="Rabus R."/>
            <person name="Schlesner H."/>
            <person name="Amann R."/>
            <person name="Reinhardt R."/>
        </authorList>
    </citation>
    <scope>NUCLEOTIDE SEQUENCE [LARGE SCALE GENOMIC DNA]</scope>
    <source>
        <strain evidence="6">DSM 10527 / NCIMB 13988 / SH1</strain>
    </source>
</reference>
<dbReference type="Gene3D" id="1.10.10.60">
    <property type="entry name" value="Homeodomain-like"/>
    <property type="match status" value="1"/>
</dbReference>
<keyword evidence="6" id="KW-1185">Reference proteome</keyword>
<evidence type="ECO:0000259" key="4">
    <source>
        <dbReference type="PROSITE" id="PS01124"/>
    </source>
</evidence>
<evidence type="ECO:0000256" key="2">
    <source>
        <dbReference type="ARBA" id="ARBA00023125"/>
    </source>
</evidence>
<dbReference type="SUPFAM" id="SSF53822">
    <property type="entry name" value="Periplasmic binding protein-like I"/>
    <property type="match status" value="1"/>
</dbReference>
<dbReference type="EMBL" id="BX294156">
    <property type="protein sequence ID" value="CAD77965.1"/>
    <property type="molecule type" value="Genomic_DNA"/>
</dbReference>
<dbReference type="InterPro" id="IPR018060">
    <property type="entry name" value="HTH_AraC"/>
</dbReference>
<dbReference type="KEGG" id="rba:RB13139"/>
<evidence type="ECO:0000313" key="6">
    <source>
        <dbReference type="Proteomes" id="UP000001025"/>
    </source>
</evidence>
<dbReference type="InterPro" id="IPR054031">
    <property type="entry name" value="XylR_PBP1"/>
</dbReference>
<dbReference type="GO" id="GO:0006355">
    <property type="term" value="P:regulation of DNA-templated transcription"/>
    <property type="evidence" value="ECO:0000318"/>
    <property type="project" value="GO_Central"/>
</dbReference>
<name>Q7UHK5_RHOBA</name>
<organism evidence="5 6">
    <name type="scientific">Rhodopirellula baltica (strain DSM 10527 / NCIMB 13988 / SH1)</name>
    <dbReference type="NCBI Taxonomy" id="243090"/>
    <lineage>
        <taxon>Bacteria</taxon>
        <taxon>Pseudomonadati</taxon>
        <taxon>Planctomycetota</taxon>
        <taxon>Planctomycetia</taxon>
        <taxon>Pirellulales</taxon>
        <taxon>Pirellulaceae</taxon>
        <taxon>Rhodopirellula</taxon>
    </lineage>
</organism>
<evidence type="ECO:0000256" key="3">
    <source>
        <dbReference type="ARBA" id="ARBA00023163"/>
    </source>
</evidence>
<dbReference type="GO" id="GO:0000976">
    <property type="term" value="F:transcription cis-regulatory region binding"/>
    <property type="evidence" value="ECO:0000318"/>
    <property type="project" value="GO_Central"/>
</dbReference>
<protein>
    <submittedName>
        <fullName evidence="5">Xylose operon regulatory protein</fullName>
    </submittedName>
</protein>
<proteinExistence type="predicted"/>
<dbReference type="Proteomes" id="UP000001025">
    <property type="component" value="Chromosome"/>
</dbReference>
<dbReference type="PANTHER" id="PTHR30146">
    <property type="entry name" value="LACI-RELATED TRANSCRIPTIONAL REPRESSOR"/>
    <property type="match status" value="1"/>
</dbReference>
<dbReference type="SUPFAM" id="SSF46689">
    <property type="entry name" value="Homeodomain-like"/>
    <property type="match status" value="1"/>
</dbReference>
<dbReference type="HOGENOM" id="CLU_042405_1_0_0"/>
<gene>
    <name evidence="5" type="primary">xylR</name>
    <name evidence="5" type="ordered locus">RB13139</name>
</gene>
<dbReference type="Pfam" id="PF13377">
    <property type="entry name" value="Peripla_BP_3"/>
    <property type="match status" value="1"/>
</dbReference>
<dbReference type="SMART" id="SM00342">
    <property type="entry name" value="HTH_ARAC"/>
    <property type="match status" value="1"/>
</dbReference>
<dbReference type="Pfam" id="PF22177">
    <property type="entry name" value="PBP1_XylR"/>
    <property type="match status" value="1"/>
</dbReference>
<dbReference type="InterPro" id="IPR028082">
    <property type="entry name" value="Peripla_BP_I"/>
</dbReference>
<dbReference type="STRING" id="243090.RB13139"/>
<dbReference type="PROSITE" id="PS01124">
    <property type="entry name" value="HTH_ARAC_FAMILY_2"/>
    <property type="match status" value="1"/>
</dbReference>
<dbReference type="Pfam" id="PF12833">
    <property type="entry name" value="HTH_18"/>
    <property type="match status" value="1"/>
</dbReference>
<keyword evidence="2" id="KW-0238">DNA-binding</keyword>
<dbReference type="PROSITE" id="PS00041">
    <property type="entry name" value="HTH_ARAC_FAMILY_1"/>
    <property type="match status" value="1"/>
</dbReference>
<dbReference type="InterPro" id="IPR009057">
    <property type="entry name" value="Homeodomain-like_sf"/>
</dbReference>
<keyword evidence="1" id="KW-0805">Transcription regulation</keyword>
<dbReference type="OrthoDB" id="9795616at2"/>
<keyword evidence="3" id="KW-0804">Transcription</keyword>
<dbReference type="GO" id="GO:0003700">
    <property type="term" value="F:DNA-binding transcription factor activity"/>
    <property type="evidence" value="ECO:0000318"/>
    <property type="project" value="GO_Central"/>
</dbReference>
<dbReference type="PANTHER" id="PTHR30146:SF24">
    <property type="entry name" value="XYLOSE OPERON REGULATORY PROTEIN"/>
    <property type="match status" value="1"/>
</dbReference>
<evidence type="ECO:0000313" key="5">
    <source>
        <dbReference type="EMBL" id="CAD77965.1"/>
    </source>
</evidence>